<dbReference type="CDD" id="cd06578">
    <property type="entry name" value="HemD"/>
    <property type="match status" value="1"/>
</dbReference>
<evidence type="ECO:0000313" key="3">
    <source>
        <dbReference type="Proteomes" id="UP000518605"/>
    </source>
</evidence>
<dbReference type="SUPFAM" id="SSF69618">
    <property type="entry name" value="HemD-like"/>
    <property type="match status" value="1"/>
</dbReference>
<dbReference type="GO" id="GO:0004852">
    <property type="term" value="F:uroporphyrinogen-III synthase activity"/>
    <property type="evidence" value="ECO:0007669"/>
    <property type="project" value="UniProtKB-EC"/>
</dbReference>
<evidence type="ECO:0000259" key="1">
    <source>
        <dbReference type="Pfam" id="PF02602"/>
    </source>
</evidence>
<dbReference type="InterPro" id="IPR003754">
    <property type="entry name" value="4pyrrol_synth_uPrphyn_synth"/>
</dbReference>
<accession>A0A7W5C8K4</accession>
<evidence type="ECO:0000313" key="2">
    <source>
        <dbReference type="EMBL" id="MBB3153110.1"/>
    </source>
</evidence>
<dbReference type="GO" id="GO:0006780">
    <property type="term" value="P:uroporphyrinogen III biosynthetic process"/>
    <property type="evidence" value="ECO:0007669"/>
    <property type="project" value="InterPro"/>
</dbReference>
<dbReference type="EC" id="4.2.1.75" evidence="2"/>
<dbReference type="Pfam" id="PF02602">
    <property type="entry name" value="HEM4"/>
    <property type="match status" value="1"/>
</dbReference>
<comment type="caution">
    <text evidence="2">The sequence shown here is derived from an EMBL/GenBank/DDBJ whole genome shotgun (WGS) entry which is preliminary data.</text>
</comment>
<dbReference type="PANTHER" id="PTHR40082:SF1">
    <property type="entry name" value="BLR5956 PROTEIN"/>
    <property type="match status" value="1"/>
</dbReference>
<keyword evidence="3" id="KW-1185">Reference proteome</keyword>
<gene>
    <name evidence="2" type="ORF">FHS16_003169</name>
</gene>
<dbReference type="EMBL" id="JACHXW010000008">
    <property type="protein sequence ID" value="MBB3153110.1"/>
    <property type="molecule type" value="Genomic_DNA"/>
</dbReference>
<organism evidence="2 3">
    <name type="scientific">Paenibacillus endophyticus</name>
    <dbReference type="NCBI Taxonomy" id="1294268"/>
    <lineage>
        <taxon>Bacteria</taxon>
        <taxon>Bacillati</taxon>
        <taxon>Bacillota</taxon>
        <taxon>Bacilli</taxon>
        <taxon>Bacillales</taxon>
        <taxon>Paenibacillaceae</taxon>
        <taxon>Paenibacillus</taxon>
    </lineage>
</organism>
<dbReference type="NCBIfam" id="NF004584">
    <property type="entry name" value="PRK05928.2-1"/>
    <property type="match status" value="1"/>
</dbReference>
<feature type="domain" description="Tetrapyrrole biosynthesis uroporphyrinogen III synthase" evidence="1">
    <location>
        <begin position="21"/>
        <end position="261"/>
    </location>
</feature>
<proteinExistence type="predicted"/>
<dbReference type="PANTHER" id="PTHR40082">
    <property type="entry name" value="BLR5956 PROTEIN"/>
    <property type="match status" value="1"/>
</dbReference>
<dbReference type="Gene3D" id="3.40.50.10090">
    <property type="match status" value="2"/>
</dbReference>
<protein>
    <submittedName>
        <fullName evidence="2">Uroporphyrinogen-III synthase</fullName>
        <ecNumber evidence="2">4.2.1.75</ecNumber>
    </submittedName>
</protein>
<sequence>MGITGLQGRRIVIAGSRKTDEMSLIIEKQGGIALTRSLQGLTMFEEEQLEEPLRKFATEGADWVILTTGLGSDSIMGAADKLGIGEEVKERLLQARIATRGYKTSAFMKRTGLKATVSDDDGTMQGLMENLSAYGFEGQRVWIQLHGETAPELVRYLQERGAAQVVSVLPYRHVPPEPATLALLMGELTEAAVDTVCFTTAVQVHYLFRHAIQAGNQDQLLEIFDKHVVAAAVGKVTAEALTEYGVKRMVVPDIERMGALIIEIVRYYELHDGATT</sequence>
<dbReference type="AlphaFoldDB" id="A0A7W5C8K4"/>
<dbReference type="InterPro" id="IPR036108">
    <property type="entry name" value="4pyrrol_syn_uPrphyn_synt_sf"/>
</dbReference>
<dbReference type="RefSeq" id="WP_183564047.1">
    <property type="nucleotide sequence ID" value="NZ_CBCSLB010000015.1"/>
</dbReference>
<dbReference type="Proteomes" id="UP000518605">
    <property type="component" value="Unassembled WGS sequence"/>
</dbReference>
<dbReference type="InterPro" id="IPR039793">
    <property type="entry name" value="UROS/Hem4"/>
</dbReference>
<name>A0A7W5C8K4_9BACL</name>
<reference evidence="2 3" key="1">
    <citation type="submission" date="2020-08" db="EMBL/GenBank/DDBJ databases">
        <title>Genomic Encyclopedia of Type Strains, Phase III (KMG-III): the genomes of soil and plant-associated and newly described type strains.</title>
        <authorList>
            <person name="Whitman W."/>
        </authorList>
    </citation>
    <scope>NUCLEOTIDE SEQUENCE [LARGE SCALE GENOMIC DNA]</scope>
    <source>
        <strain evidence="2 3">CECT 8234</strain>
    </source>
</reference>
<keyword evidence="2" id="KW-0456">Lyase</keyword>